<organism evidence="4 5">
    <name type="scientific">Paenibacillus sabuli</name>
    <dbReference type="NCBI Taxonomy" id="2772509"/>
    <lineage>
        <taxon>Bacteria</taxon>
        <taxon>Bacillati</taxon>
        <taxon>Bacillota</taxon>
        <taxon>Bacilli</taxon>
        <taxon>Bacillales</taxon>
        <taxon>Paenibacillaceae</taxon>
        <taxon>Paenibacillus</taxon>
    </lineage>
</organism>
<evidence type="ECO:0000259" key="3">
    <source>
        <dbReference type="PROSITE" id="PS51371"/>
    </source>
</evidence>
<comment type="caution">
    <text evidence="4">The sequence shown here is derived from an EMBL/GenBank/DDBJ whole genome shotgun (WGS) entry which is preliminary data.</text>
</comment>
<dbReference type="Gene3D" id="3.10.580.10">
    <property type="entry name" value="CBS-domain"/>
    <property type="match status" value="1"/>
</dbReference>
<dbReference type="PROSITE" id="PS51371">
    <property type="entry name" value="CBS"/>
    <property type="match status" value="2"/>
</dbReference>
<dbReference type="AlphaFoldDB" id="A0A927GSZ9"/>
<dbReference type="InterPro" id="IPR000644">
    <property type="entry name" value="CBS_dom"/>
</dbReference>
<sequence>MRKVSDIMSTDCVTATMQDTIYELAILMKNNDIGFVPIVEGRELKGVVTDRDLVTRGYAGKHSGSTEASEVVTTDIRSITGDLPVDEAARIMAKHQIRRLPVVEDGDLVGVVAIGDLAVRELLEDAAGGALSGISEHEHREPHASLH</sequence>
<dbReference type="SUPFAM" id="SSF54631">
    <property type="entry name" value="CBS-domain pair"/>
    <property type="match status" value="1"/>
</dbReference>
<evidence type="ECO:0000313" key="5">
    <source>
        <dbReference type="Proteomes" id="UP000621560"/>
    </source>
</evidence>
<proteinExistence type="predicted"/>
<dbReference type="Pfam" id="PF00571">
    <property type="entry name" value="CBS"/>
    <property type="match status" value="2"/>
</dbReference>
<dbReference type="InterPro" id="IPR046342">
    <property type="entry name" value="CBS_dom_sf"/>
</dbReference>
<dbReference type="RefSeq" id="WP_190918400.1">
    <property type="nucleotide sequence ID" value="NZ_JACXIZ010000021.1"/>
</dbReference>
<keyword evidence="5" id="KW-1185">Reference proteome</keyword>
<protein>
    <submittedName>
        <fullName evidence="4">CBS domain-containing protein</fullName>
    </submittedName>
</protein>
<feature type="domain" description="CBS" evidence="3">
    <location>
        <begin position="72"/>
        <end position="127"/>
    </location>
</feature>
<evidence type="ECO:0000256" key="2">
    <source>
        <dbReference type="PROSITE-ProRule" id="PRU00703"/>
    </source>
</evidence>
<dbReference type="PANTHER" id="PTHR43080:SF2">
    <property type="entry name" value="CBS DOMAIN-CONTAINING PROTEIN"/>
    <property type="match status" value="1"/>
</dbReference>
<feature type="domain" description="CBS" evidence="3">
    <location>
        <begin position="8"/>
        <end position="64"/>
    </location>
</feature>
<evidence type="ECO:0000313" key="4">
    <source>
        <dbReference type="EMBL" id="MBD2846197.1"/>
    </source>
</evidence>
<gene>
    <name evidence="4" type="ORF">IDH44_13405</name>
</gene>
<evidence type="ECO:0000256" key="1">
    <source>
        <dbReference type="ARBA" id="ARBA00023122"/>
    </source>
</evidence>
<dbReference type="InterPro" id="IPR051257">
    <property type="entry name" value="Diverse_CBS-Domain"/>
</dbReference>
<dbReference type="EMBL" id="JACXIZ010000021">
    <property type="protein sequence ID" value="MBD2846197.1"/>
    <property type="molecule type" value="Genomic_DNA"/>
</dbReference>
<name>A0A927GSZ9_9BACL</name>
<dbReference type="Proteomes" id="UP000621560">
    <property type="component" value="Unassembled WGS sequence"/>
</dbReference>
<dbReference type="PANTHER" id="PTHR43080">
    <property type="entry name" value="CBS DOMAIN-CONTAINING PROTEIN CBSX3, MITOCHONDRIAL"/>
    <property type="match status" value="1"/>
</dbReference>
<dbReference type="SMART" id="SM00116">
    <property type="entry name" value="CBS"/>
    <property type="match status" value="2"/>
</dbReference>
<reference evidence="4" key="1">
    <citation type="submission" date="2020-09" db="EMBL/GenBank/DDBJ databases">
        <title>A novel bacterium of genus Paenibacillus, isolated from South China Sea.</title>
        <authorList>
            <person name="Huang H."/>
            <person name="Mo K."/>
            <person name="Hu Y."/>
        </authorList>
    </citation>
    <scope>NUCLEOTIDE SEQUENCE</scope>
    <source>
        <strain evidence="4">IB182496</strain>
    </source>
</reference>
<accession>A0A927GSZ9</accession>
<keyword evidence="1 2" id="KW-0129">CBS domain</keyword>